<dbReference type="InterPro" id="IPR010111">
    <property type="entry name" value="Kynureninase"/>
</dbReference>
<feature type="binding site" evidence="4">
    <location>
        <position position="255"/>
    </location>
    <ligand>
        <name>pyridoxal 5'-phosphate</name>
        <dbReference type="ChEBI" id="CHEBI:597326"/>
    </ligand>
</feature>
<dbReference type="EMBL" id="JACCKB010000019">
    <property type="protein sequence ID" value="NYZ66917.1"/>
    <property type="molecule type" value="Genomic_DNA"/>
</dbReference>
<comment type="catalytic activity">
    <reaction evidence="4 6">
        <text>L-kynurenine + H2O = anthranilate + L-alanine + H(+)</text>
        <dbReference type="Rhea" id="RHEA:16813"/>
        <dbReference type="ChEBI" id="CHEBI:15377"/>
        <dbReference type="ChEBI" id="CHEBI:15378"/>
        <dbReference type="ChEBI" id="CHEBI:16567"/>
        <dbReference type="ChEBI" id="CHEBI:57959"/>
        <dbReference type="ChEBI" id="CHEBI:57972"/>
        <dbReference type="EC" id="3.7.1.3"/>
    </reaction>
</comment>
<dbReference type="GO" id="GO:0030170">
    <property type="term" value="F:pyridoxal phosphate binding"/>
    <property type="evidence" value="ECO:0007669"/>
    <property type="project" value="UniProtKB-UniRule"/>
</dbReference>
<dbReference type="PANTHER" id="PTHR14084">
    <property type="entry name" value="KYNURENINASE"/>
    <property type="match status" value="1"/>
</dbReference>
<dbReference type="AlphaFoldDB" id="A0A853IBK9"/>
<evidence type="ECO:0000256" key="5">
    <source>
        <dbReference type="NCBIfam" id="TIGR01814"/>
    </source>
</evidence>
<dbReference type="HAMAP" id="MF_01970">
    <property type="entry name" value="Kynureninase"/>
    <property type="match status" value="1"/>
</dbReference>
<dbReference type="Pfam" id="PF22580">
    <property type="entry name" value="KYNU_C"/>
    <property type="match status" value="1"/>
</dbReference>
<dbReference type="PIRSF" id="PIRSF038800">
    <property type="entry name" value="KYNU"/>
    <property type="match status" value="1"/>
</dbReference>
<evidence type="ECO:0000313" key="8">
    <source>
        <dbReference type="Proteomes" id="UP000569732"/>
    </source>
</evidence>
<keyword evidence="8" id="KW-1185">Reference proteome</keyword>
<comment type="caution">
    <text evidence="4">Lacks conserved residue(s) required for the propagation of feature annotation.</text>
</comment>
<dbReference type="InterPro" id="IPR015422">
    <property type="entry name" value="PyrdxlP-dep_Trfase_small"/>
</dbReference>
<dbReference type="UniPathway" id="UPA00253">
    <property type="reaction ID" value="UER00329"/>
</dbReference>
<dbReference type="Proteomes" id="UP000569732">
    <property type="component" value="Unassembled WGS sequence"/>
</dbReference>
<dbReference type="GO" id="GO:0030429">
    <property type="term" value="F:kynureninase activity"/>
    <property type="evidence" value="ECO:0007669"/>
    <property type="project" value="UniProtKB-UniRule"/>
</dbReference>
<comment type="similarity">
    <text evidence="4 6">Belongs to the kynureninase family.</text>
</comment>
<feature type="binding site" evidence="4">
    <location>
        <position position="286"/>
    </location>
    <ligand>
        <name>pyridoxal 5'-phosphate</name>
        <dbReference type="ChEBI" id="CHEBI:597326"/>
    </ligand>
</feature>
<comment type="subunit">
    <text evidence="4 6">Homodimer.</text>
</comment>
<accession>A0A853IBK9</accession>
<dbReference type="PANTHER" id="PTHR14084:SF0">
    <property type="entry name" value="KYNURENINASE"/>
    <property type="match status" value="1"/>
</dbReference>
<comment type="caution">
    <text evidence="7">The sequence shown here is derived from an EMBL/GenBank/DDBJ whole genome shotgun (WGS) entry which is preliminary data.</text>
</comment>
<evidence type="ECO:0000256" key="2">
    <source>
        <dbReference type="ARBA" id="ARBA00022801"/>
    </source>
</evidence>
<keyword evidence="3 4" id="KW-0663">Pyridoxal phosphate</keyword>
<dbReference type="GO" id="GO:0005737">
    <property type="term" value="C:cytoplasm"/>
    <property type="evidence" value="ECO:0007669"/>
    <property type="project" value="UniProtKB-UniRule"/>
</dbReference>
<feature type="binding site" evidence="4">
    <location>
        <position position="117"/>
    </location>
    <ligand>
        <name>pyridoxal 5'-phosphate</name>
        <dbReference type="ChEBI" id="CHEBI:597326"/>
    </ligand>
</feature>
<evidence type="ECO:0000313" key="7">
    <source>
        <dbReference type="EMBL" id="NYZ66917.1"/>
    </source>
</evidence>
<evidence type="ECO:0000256" key="4">
    <source>
        <dbReference type="HAMAP-Rule" id="MF_01970"/>
    </source>
</evidence>
<feature type="binding site" evidence="4">
    <location>
        <position position="314"/>
    </location>
    <ligand>
        <name>pyridoxal 5'-phosphate</name>
        <dbReference type="ChEBI" id="CHEBI:597326"/>
    </ligand>
</feature>
<organism evidence="7 8">
    <name type="scientific">Spartinivicinus marinus</name>
    <dbReference type="NCBI Taxonomy" id="2994442"/>
    <lineage>
        <taxon>Bacteria</taxon>
        <taxon>Pseudomonadati</taxon>
        <taxon>Pseudomonadota</taxon>
        <taxon>Gammaproteobacteria</taxon>
        <taxon>Oceanospirillales</taxon>
        <taxon>Zooshikellaceae</taxon>
        <taxon>Spartinivicinus</taxon>
    </lineage>
</organism>
<dbReference type="SUPFAM" id="SSF53383">
    <property type="entry name" value="PLP-dependent transferases"/>
    <property type="match status" value="1"/>
</dbReference>
<dbReference type="UniPathway" id="UPA00334">
    <property type="reaction ID" value="UER00455"/>
</dbReference>
<comment type="function">
    <text evidence="4 6">Catalyzes the cleavage of L-kynurenine (L-Kyn) and L-3-hydroxykynurenine (L-3OHKyn) into anthranilic acid (AA) and 3-hydroxyanthranilic acid (3-OHAA), respectively.</text>
</comment>
<dbReference type="GO" id="GO:0019441">
    <property type="term" value="P:L-tryptophan catabolic process to kynurenine"/>
    <property type="evidence" value="ECO:0007669"/>
    <property type="project" value="TreeGrafter"/>
</dbReference>
<dbReference type="GO" id="GO:0043420">
    <property type="term" value="P:anthranilate metabolic process"/>
    <property type="evidence" value="ECO:0007669"/>
    <property type="project" value="TreeGrafter"/>
</dbReference>
<feature type="binding site" evidence="4">
    <location>
        <position position="230"/>
    </location>
    <ligand>
        <name>pyridoxal 5'-phosphate</name>
        <dbReference type="ChEBI" id="CHEBI:597326"/>
    </ligand>
</feature>
<dbReference type="RefSeq" id="WP_180568941.1">
    <property type="nucleotide sequence ID" value="NZ_JAPJZK010000001.1"/>
</dbReference>
<sequence>MITEDHVGEVQQQYQLGEAFAHQLDHQDPLRELRHQFNMPTTAEGNEEYYFCGNSLGLQPKLAQQYLDEVLTNWAQRGVKGHFKGNYPWLPYHEFLTEQMASLVGAQPCEVVMMNSLTVNLHLMMVSFFNPTAERFKIVIEEHAFPSDHYAVISQLAHHGISEAEGVQLLSPKPGEELLDEVDILNLIESEGDKIALILLPGVQYYTGQVLDIKVITQHAHRKGIIVGVDLAHAAGNIELQLHDWNVDFACWCSYKYLNSGPGSVAGCFIHQRHVTNTQLKRFAGWWGHDKTSRFEMVNQFQPIPTAEGWQLSNPPILSLAAIRASLDTFAMAGGIKPLREKSVKLTGYLAFLLANELSGAISIITPKHPIRRGCQLSLKCHTQQLTGKQLFEQLEAKGVTTDWREPDVIRVAPVPLYNSFADVYQFVHILKAIMQGNANPSINHNLLVAK</sequence>
<evidence type="ECO:0000256" key="3">
    <source>
        <dbReference type="ARBA" id="ARBA00022898"/>
    </source>
</evidence>
<keyword evidence="1 4" id="KW-0662">Pyridine nucleotide biosynthesis</keyword>
<feature type="binding site" evidence="4">
    <location>
        <begin position="145"/>
        <end position="148"/>
    </location>
    <ligand>
        <name>pyridoxal 5'-phosphate</name>
        <dbReference type="ChEBI" id="CHEBI:597326"/>
    </ligand>
</feature>
<keyword evidence="2 4" id="KW-0378">Hydrolase</keyword>
<dbReference type="GO" id="GO:0019805">
    <property type="term" value="P:quinolinate biosynthetic process"/>
    <property type="evidence" value="ECO:0007669"/>
    <property type="project" value="UniProtKB-UniRule"/>
</dbReference>
<proteinExistence type="inferred from homology"/>
<dbReference type="InterPro" id="IPR015421">
    <property type="entry name" value="PyrdxlP-dep_Trfase_major"/>
</dbReference>
<feature type="binding site" evidence="4">
    <location>
        <position position="118"/>
    </location>
    <ligand>
        <name>pyridoxal 5'-phosphate</name>
        <dbReference type="ChEBI" id="CHEBI:597326"/>
    </ligand>
</feature>
<name>A0A853IBK9_9GAMM</name>
<dbReference type="Gene3D" id="3.90.1150.10">
    <property type="entry name" value="Aspartate Aminotransferase, domain 1"/>
    <property type="match status" value="1"/>
</dbReference>
<reference evidence="7 8" key="1">
    <citation type="submission" date="2020-07" db="EMBL/GenBank/DDBJ databases">
        <title>Endozoicomonas sp. nov., isolated from sediment.</title>
        <authorList>
            <person name="Gu T."/>
        </authorList>
    </citation>
    <scope>NUCLEOTIDE SEQUENCE [LARGE SCALE GENOMIC DNA]</scope>
    <source>
        <strain evidence="7 8">SM1973</strain>
    </source>
</reference>
<comment type="catalytic activity">
    <reaction evidence="6">
        <text>3-hydroxy-L-kynurenine + H2O = 3-hydroxyanthranilate + L-alanine + H(+)</text>
        <dbReference type="Rhea" id="RHEA:25143"/>
        <dbReference type="ChEBI" id="CHEBI:15377"/>
        <dbReference type="ChEBI" id="CHEBI:15378"/>
        <dbReference type="ChEBI" id="CHEBI:36559"/>
        <dbReference type="ChEBI" id="CHEBI:57972"/>
        <dbReference type="ChEBI" id="CHEBI:58125"/>
        <dbReference type="EC" id="3.7.1.3"/>
    </reaction>
</comment>
<dbReference type="GO" id="GO:0097053">
    <property type="term" value="P:L-kynurenine catabolic process"/>
    <property type="evidence" value="ECO:0007669"/>
    <property type="project" value="UniProtKB-UniRule"/>
</dbReference>
<feature type="binding site" evidence="4">
    <location>
        <position position="233"/>
    </location>
    <ligand>
        <name>pyridoxal 5'-phosphate</name>
        <dbReference type="ChEBI" id="CHEBI:597326"/>
    </ligand>
</feature>
<dbReference type="GO" id="GO:0009435">
    <property type="term" value="P:NAD+ biosynthetic process"/>
    <property type="evidence" value="ECO:0007669"/>
    <property type="project" value="UniProtKB-UniRule"/>
</dbReference>
<dbReference type="EC" id="3.7.1.3" evidence="4 5"/>
<evidence type="ECO:0000256" key="6">
    <source>
        <dbReference type="PIRNR" id="PIRNR038800"/>
    </source>
</evidence>
<protein>
    <recommendedName>
        <fullName evidence="4 5">Kynureninase</fullName>
        <ecNumber evidence="4 5">3.7.1.3</ecNumber>
    </recommendedName>
    <alternativeName>
        <fullName evidence="4">L-kynurenine hydrolase</fullName>
    </alternativeName>
</protein>
<evidence type="ECO:0000256" key="1">
    <source>
        <dbReference type="ARBA" id="ARBA00022642"/>
    </source>
</evidence>
<dbReference type="NCBIfam" id="TIGR01814">
    <property type="entry name" value="kynureninase"/>
    <property type="match status" value="1"/>
</dbReference>
<dbReference type="InterPro" id="IPR015424">
    <property type="entry name" value="PyrdxlP-dep_Trfase"/>
</dbReference>
<feature type="modified residue" description="N6-(pyridoxal phosphate)lysine" evidence="4">
    <location>
        <position position="256"/>
    </location>
</feature>
<comment type="pathway">
    <text evidence="4 6">Amino-acid degradation; L-kynurenine degradation; L-alanine and anthranilate from L-kynurenine: step 1/1.</text>
</comment>
<dbReference type="Gene3D" id="3.40.640.10">
    <property type="entry name" value="Type I PLP-dependent aspartate aminotransferase-like (Major domain)"/>
    <property type="match status" value="1"/>
</dbReference>
<gene>
    <name evidence="4 7" type="primary">kynU</name>
    <name evidence="7" type="ORF">H0A36_12925</name>
</gene>
<dbReference type="FunFam" id="3.40.640.10:FF:000031">
    <property type="entry name" value="Kynureninase"/>
    <property type="match status" value="1"/>
</dbReference>
<comment type="pathway">
    <text evidence="4 6">Cofactor biosynthesis; NAD(+) biosynthesis; quinolinate from L-kynurenine: step 2/3.</text>
</comment>
<comment type="cofactor">
    <cofactor evidence="4 6">
        <name>pyridoxal 5'-phosphate</name>
        <dbReference type="ChEBI" id="CHEBI:597326"/>
    </cofactor>
</comment>